<keyword evidence="1" id="KW-0378">Hydrolase</keyword>
<dbReference type="NCBIfam" id="TIGR04306">
    <property type="entry name" value="salvage_TenA"/>
    <property type="match status" value="1"/>
</dbReference>
<dbReference type="InterPro" id="IPR027574">
    <property type="entry name" value="Thiaminase_II"/>
</dbReference>
<dbReference type="InterPro" id="IPR050967">
    <property type="entry name" value="Thiamine_Salvage_TenA"/>
</dbReference>
<dbReference type="SUPFAM" id="SSF48613">
    <property type="entry name" value="Heme oxygenase-like"/>
    <property type="match status" value="1"/>
</dbReference>
<dbReference type="EMBL" id="OCNJ01000002">
    <property type="protein sequence ID" value="SOD91838.1"/>
    <property type="molecule type" value="Genomic_DNA"/>
</dbReference>
<proteinExistence type="inferred from homology"/>
<evidence type="ECO:0000313" key="3">
    <source>
        <dbReference type="EMBL" id="SOD91838.1"/>
    </source>
</evidence>
<keyword evidence="1" id="KW-0784">Thiamine biosynthesis</keyword>
<sequence length="237" mass="26223">MTADIFPHLKAACADDWNAYVHHRFVRELAAGTLPEDAFRWYLAQDYLFLVHFSRAWALAAVKADRLDEMRHAVATVNALINHEMSLHVEYSAGWGLTEEAMAALPEAPANIAYTRYVLDRGHSGDLLDLLVALAPCVIGYAEIGAWMDEGRASGLATWDGNPYRAWMEMYAGAEYQEVAADVRGLITRVAERRIGQDPMASGRWGSLRDGFAAATRLEVGFWEMALAPQPLPRAGA</sequence>
<dbReference type="GO" id="GO:0009229">
    <property type="term" value="P:thiamine diphosphate biosynthetic process"/>
    <property type="evidence" value="ECO:0007669"/>
    <property type="project" value="UniProtKB-UniPathway"/>
</dbReference>
<dbReference type="CDD" id="cd19367">
    <property type="entry name" value="TenA_C_ScTHI20-like"/>
    <property type="match status" value="1"/>
</dbReference>
<evidence type="ECO:0000259" key="2">
    <source>
        <dbReference type="Pfam" id="PF03070"/>
    </source>
</evidence>
<comment type="pathway">
    <text evidence="1">Cofactor biosynthesis; thiamine diphosphate biosynthesis.</text>
</comment>
<name>A0A286G8L8_9PROT</name>
<protein>
    <recommendedName>
        <fullName evidence="1">Aminopyrimidine aminohydrolase</fullName>
        <ecNumber evidence="1">3.5.99.2</ecNumber>
    </recommendedName>
</protein>
<evidence type="ECO:0000256" key="1">
    <source>
        <dbReference type="RuleBase" id="RU363093"/>
    </source>
</evidence>
<reference evidence="3 4" key="1">
    <citation type="submission" date="2017-09" db="EMBL/GenBank/DDBJ databases">
        <authorList>
            <person name="Ehlers B."/>
            <person name="Leendertz F.H."/>
        </authorList>
    </citation>
    <scope>NUCLEOTIDE SEQUENCE [LARGE SCALE GENOMIC DNA]</scope>
    <source>
        <strain evidence="3 4">USBA 140</strain>
    </source>
</reference>
<organism evidence="3 4">
    <name type="scientific">Caenispirillum bisanense</name>
    <dbReference type="NCBI Taxonomy" id="414052"/>
    <lineage>
        <taxon>Bacteria</taxon>
        <taxon>Pseudomonadati</taxon>
        <taxon>Pseudomonadota</taxon>
        <taxon>Alphaproteobacteria</taxon>
        <taxon>Rhodospirillales</taxon>
        <taxon>Novispirillaceae</taxon>
        <taxon>Caenispirillum</taxon>
    </lineage>
</organism>
<dbReference type="InterPro" id="IPR016084">
    <property type="entry name" value="Haem_Oase-like_multi-hlx"/>
</dbReference>
<dbReference type="OrthoDB" id="34166at2"/>
<dbReference type="Proteomes" id="UP000219621">
    <property type="component" value="Unassembled WGS sequence"/>
</dbReference>
<comment type="catalytic activity">
    <reaction evidence="1">
        <text>thiamine + H2O = 5-(2-hydroxyethyl)-4-methylthiazole + 4-amino-5-hydroxymethyl-2-methylpyrimidine + H(+)</text>
        <dbReference type="Rhea" id="RHEA:17509"/>
        <dbReference type="ChEBI" id="CHEBI:15377"/>
        <dbReference type="ChEBI" id="CHEBI:15378"/>
        <dbReference type="ChEBI" id="CHEBI:16892"/>
        <dbReference type="ChEBI" id="CHEBI:17957"/>
        <dbReference type="ChEBI" id="CHEBI:18385"/>
        <dbReference type="EC" id="3.5.99.2"/>
    </reaction>
</comment>
<dbReference type="GO" id="GO:0050334">
    <property type="term" value="F:thiaminase activity"/>
    <property type="evidence" value="ECO:0007669"/>
    <property type="project" value="UniProtKB-EC"/>
</dbReference>
<dbReference type="Gene3D" id="1.20.910.10">
    <property type="entry name" value="Heme oxygenase-like"/>
    <property type="match status" value="1"/>
</dbReference>
<comment type="function">
    <text evidence="1">Catalyzes an amino-pyrimidine hydrolysis reaction at the C5' of the pyrimidine moiety of thiamine compounds, a reaction that is part of a thiamine salvage pathway.</text>
</comment>
<dbReference type="AlphaFoldDB" id="A0A286G8L8"/>
<dbReference type="InterPro" id="IPR004305">
    <property type="entry name" value="Thiaminase-2/PQQC"/>
</dbReference>
<feature type="domain" description="Thiaminase-2/PQQC" evidence="2">
    <location>
        <begin position="17"/>
        <end position="227"/>
    </location>
</feature>
<accession>A0A286G8L8</accession>
<dbReference type="PANTHER" id="PTHR43198:SF2">
    <property type="entry name" value="SI:CH1073-67J19.1-RELATED"/>
    <property type="match status" value="1"/>
</dbReference>
<dbReference type="GO" id="GO:0005829">
    <property type="term" value="C:cytosol"/>
    <property type="evidence" value="ECO:0007669"/>
    <property type="project" value="TreeGrafter"/>
</dbReference>
<evidence type="ECO:0000313" key="4">
    <source>
        <dbReference type="Proteomes" id="UP000219621"/>
    </source>
</evidence>
<comment type="similarity">
    <text evidence="1">Belongs to the TenA family.</text>
</comment>
<dbReference type="EC" id="3.5.99.2" evidence="1"/>
<dbReference type="UniPathway" id="UPA00060"/>
<dbReference type="RefSeq" id="WP_097277911.1">
    <property type="nucleotide sequence ID" value="NZ_OCNJ01000002.1"/>
</dbReference>
<gene>
    <name evidence="3" type="ORF">SAMN05421508_102133</name>
</gene>
<keyword evidence="4" id="KW-1185">Reference proteome</keyword>
<dbReference type="PANTHER" id="PTHR43198">
    <property type="entry name" value="BIFUNCTIONAL TH2 PROTEIN"/>
    <property type="match status" value="1"/>
</dbReference>
<comment type="catalytic activity">
    <reaction evidence="1">
        <text>4-amino-5-aminomethyl-2-methylpyrimidine + H2O = 4-amino-5-hydroxymethyl-2-methylpyrimidine + NH4(+)</text>
        <dbReference type="Rhea" id="RHEA:31799"/>
        <dbReference type="ChEBI" id="CHEBI:15377"/>
        <dbReference type="ChEBI" id="CHEBI:16892"/>
        <dbReference type="ChEBI" id="CHEBI:28938"/>
        <dbReference type="ChEBI" id="CHEBI:63416"/>
        <dbReference type="EC" id="3.5.99.2"/>
    </reaction>
</comment>
<dbReference type="Pfam" id="PF03070">
    <property type="entry name" value="TENA_THI-4"/>
    <property type="match status" value="1"/>
</dbReference>
<dbReference type="GO" id="GO:0009228">
    <property type="term" value="P:thiamine biosynthetic process"/>
    <property type="evidence" value="ECO:0007669"/>
    <property type="project" value="UniProtKB-KW"/>
</dbReference>